<dbReference type="RefSeq" id="WP_169418738.1">
    <property type="nucleotide sequence ID" value="NZ_JABBFX010000001.1"/>
</dbReference>
<dbReference type="PANTHER" id="PTHR30069">
    <property type="entry name" value="TONB-DEPENDENT OUTER MEMBRANE RECEPTOR"/>
    <property type="match status" value="1"/>
</dbReference>
<dbReference type="AlphaFoldDB" id="A0A848H229"/>
<dbReference type="GO" id="GO:0009279">
    <property type="term" value="C:cell outer membrane"/>
    <property type="evidence" value="ECO:0007669"/>
    <property type="project" value="UniProtKB-SubCell"/>
</dbReference>
<evidence type="ECO:0000256" key="2">
    <source>
        <dbReference type="ARBA" id="ARBA00009810"/>
    </source>
</evidence>
<keyword evidence="5 10" id="KW-0812">Transmembrane</keyword>
<accession>A0A848H229</accession>
<evidence type="ECO:0000256" key="9">
    <source>
        <dbReference type="ARBA" id="ARBA00023237"/>
    </source>
</evidence>
<comment type="similarity">
    <text evidence="2 10">Belongs to the TonB-dependent receptor family.</text>
</comment>
<evidence type="ECO:0000256" key="4">
    <source>
        <dbReference type="ARBA" id="ARBA00022452"/>
    </source>
</evidence>
<keyword evidence="9 10" id="KW-0998">Cell outer membrane</keyword>
<comment type="caution">
    <text evidence="14">The sequence shown here is derived from an EMBL/GenBank/DDBJ whole genome shotgun (WGS) entry which is preliminary data.</text>
</comment>
<dbReference type="InterPro" id="IPR000531">
    <property type="entry name" value="Beta-barrel_TonB"/>
</dbReference>
<comment type="subcellular location">
    <subcellularLocation>
        <location evidence="1 10">Cell outer membrane</location>
        <topology evidence="1 10">Multi-pass membrane protein</topology>
    </subcellularLocation>
</comment>
<dbReference type="SUPFAM" id="SSF56935">
    <property type="entry name" value="Porins"/>
    <property type="match status" value="1"/>
</dbReference>
<evidence type="ECO:0000313" key="15">
    <source>
        <dbReference type="Proteomes" id="UP000541185"/>
    </source>
</evidence>
<dbReference type="EMBL" id="JABBFX010000001">
    <property type="protein sequence ID" value="NML44624.1"/>
    <property type="molecule type" value="Genomic_DNA"/>
</dbReference>
<dbReference type="GO" id="GO:0015344">
    <property type="term" value="F:siderophore uptake transmembrane transporter activity"/>
    <property type="evidence" value="ECO:0007669"/>
    <property type="project" value="TreeGrafter"/>
</dbReference>
<dbReference type="PROSITE" id="PS52016">
    <property type="entry name" value="TONB_DEPENDENT_REC_3"/>
    <property type="match status" value="1"/>
</dbReference>
<dbReference type="Gene3D" id="2.40.170.20">
    <property type="entry name" value="TonB-dependent receptor, beta-barrel domain"/>
    <property type="match status" value="1"/>
</dbReference>
<gene>
    <name evidence="14" type="ORF">HHL11_12735</name>
</gene>
<feature type="region of interest" description="Disordered" evidence="11">
    <location>
        <begin position="47"/>
        <end position="66"/>
    </location>
</feature>
<dbReference type="GO" id="GO:0044718">
    <property type="term" value="P:siderophore transmembrane transport"/>
    <property type="evidence" value="ECO:0007669"/>
    <property type="project" value="TreeGrafter"/>
</dbReference>
<evidence type="ECO:0000313" key="14">
    <source>
        <dbReference type="EMBL" id="NML44624.1"/>
    </source>
</evidence>
<name>A0A848H229_9BURK</name>
<evidence type="ECO:0000256" key="8">
    <source>
        <dbReference type="ARBA" id="ARBA00023170"/>
    </source>
</evidence>
<keyword evidence="4 10" id="KW-1134">Transmembrane beta strand</keyword>
<evidence type="ECO:0000256" key="3">
    <source>
        <dbReference type="ARBA" id="ARBA00022448"/>
    </source>
</evidence>
<dbReference type="InterPro" id="IPR036942">
    <property type="entry name" value="Beta-barrel_TonB_sf"/>
</dbReference>
<evidence type="ECO:0000256" key="6">
    <source>
        <dbReference type="ARBA" id="ARBA00023077"/>
    </source>
</evidence>
<keyword evidence="7 10" id="KW-0472">Membrane</keyword>
<dbReference type="Gene3D" id="2.170.130.10">
    <property type="entry name" value="TonB-dependent receptor, plug domain"/>
    <property type="match status" value="1"/>
</dbReference>
<reference evidence="14 15" key="1">
    <citation type="submission" date="2020-04" db="EMBL/GenBank/DDBJ databases">
        <title>Ramlibacter sp. G-1-2-2 isolated from soil.</title>
        <authorList>
            <person name="Dahal R.H."/>
        </authorList>
    </citation>
    <scope>NUCLEOTIDE SEQUENCE [LARGE SCALE GENOMIC DNA]</scope>
    <source>
        <strain evidence="14 15">G-1-2-2</strain>
    </source>
</reference>
<dbReference type="InterPro" id="IPR039426">
    <property type="entry name" value="TonB-dep_rcpt-like"/>
</dbReference>
<organism evidence="14 15">
    <name type="scientific">Ramlibacter agri</name>
    <dbReference type="NCBI Taxonomy" id="2728837"/>
    <lineage>
        <taxon>Bacteria</taxon>
        <taxon>Pseudomonadati</taxon>
        <taxon>Pseudomonadota</taxon>
        <taxon>Betaproteobacteria</taxon>
        <taxon>Burkholderiales</taxon>
        <taxon>Comamonadaceae</taxon>
        <taxon>Ramlibacter</taxon>
    </lineage>
</organism>
<feature type="domain" description="TonB-dependent receptor-like beta-barrel" evidence="13">
    <location>
        <begin position="229"/>
        <end position="688"/>
    </location>
</feature>
<evidence type="ECO:0000259" key="13">
    <source>
        <dbReference type="Pfam" id="PF00593"/>
    </source>
</evidence>
<evidence type="ECO:0000256" key="7">
    <source>
        <dbReference type="ARBA" id="ARBA00023136"/>
    </source>
</evidence>
<dbReference type="PANTHER" id="PTHR30069:SF39">
    <property type="entry name" value="BLL6183 PROTEIN"/>
    <property type="match status" value="1"/>
</dbReference>
<evidence type="ECO:0000256" key="5">
    <source>
        <dbReference type="ARBA" id="ARBA00022692"/>
    </source>
</evidence>
<protein>
    <submittedName>
        <fullName evidence="14">TonB-dependent receptor</fullName>
    </submittedName>
</protein>
<evidence type="ECO:0000256" key="10">
    <source>
        <dbReference type="PROSITE-ProRule" id="PRU01360"/>
    </source>
</evidence>
<keyword evidence="6" id="KW-0798">TonB box</keyword>
<dbReference type="Pfam" id="PF00593">
    <property type="entry name" value="TonB_dep_Rec_b-barrel"/>
    <property type="match status" value="1"/>
</dbReference>
<dbReference type="InterPro" id="IPR037066">
    <property type="entry name" value="Plug_dom_sf"/>
</dbReference>
<feature type="chain" id="PRO_5032558878" evidence="12">
    <location>
        <begin position="23"/>
        <end position="739"/>
    </location>
</feature>
<keyword evidence="3 10" id="KW-0813">Transport</keyword>
<proteinExistence type="inferred from homology"/>
<sequence>MPTLRPPLLAAMLGAAAPAALAQDANTAPTLPQVNVIQQAPLPGFGIPRDRYPGNAQQADEATRRAADPLNLPDFMNSRLQGVVASDVQGSPFQVDITYRGQKLSPLLGTPQGLSLYLDGVRMNQPFGDVVSWDLLPEAAIADLVLVPGSNPLYGLNTLAGALVLTTKSGRTHPGGQAEFSLGSGQRARLDFSQGLRNADGSHFFAAATLFQEQGWRERSPGELANAYLKYGRTQGDTDWSVSLLAAGSNINGLGLLNDSLAAVDWRAVYTAPDTNRNRDALLTFQGSHGIDAYNTLGLQAWLRSGSRNGSTGDIAEVEAGDDVSPPAAVFNRSKSRQDEAGLSLQWNRNQGMHAITVGTELAANKIQHDQYTQPAAFDVNRNALKFADAVEEHEIALTGRTQRFALFAADILSLSERAQLAPSVRWNLVRVENSLGHPAPATDESFRYSKVNPALGGSYVVNDGLVLFGNAAQGNRVPTALELGCADPATPCVLPTGLQADPFLKQVVSRTLEGGVRGKVASSVQWSASVYRTDNRDDIVFVRSGVSQAGYFTNIDRTRRQGVELAAQGTHGAWDWVASYNFVDATYQSSGVLPGPLSTDDNPNTFQPGTRMAGIPRNVVKLTVGWRALPQLRLAADLLAASGQVVSGNESGTQPELGRVAGYGVVNARANWLFAKGWEAWLRVNNVTDKHYATSAVGNYDFFPAGQVLPAGAQPQPARFIGPAAPRMAFVGVRYAWD</sequence>
<keyword evidence="8 14" id="KW-0675">Receptor</keyword>
<evidence type="ECO:0000256" key="11">
    <source>
        <dbReference type="SAM" id="MobiDB-lite"/>
    </source>
</evidence>
<keyword evidence="15" id="KW-1185">Reference proteome</keyword>
<evidence type="ECO:0000256" key="1">
    <source>
        <dbReference type="ARBA" id="ARBA00004571"/>
    </source>
</evidence>
<evidence type="ECO:0000256" key="12">
    <source>
        <dbReference type="SAM" id="SignalP"/>
    </source>
</evidence>
<keyword evidence="12" id="KW-0732">Signal</keyword>
<feature type="signal peptide" evidence="12">
    <location>
        <begin position="1"/>
        <end position="22"/>
    </location>
</feature>
<dbReference type="Proteomes" id="UP000541185">
    <property type="component" value="Unassembled WGS sequence"/>
</dbReference>